<comment type="caution">
    <text evidence="1">The sequence shown here is derived from an EMBL/GenBank/DDBJ whole genome shotgun (WGS) entry which is preliminary data.</text>
</comment>
<evidence type="ECO:0000313" key="1">
    <source>
        <dbReference type="EMBL" id="KAI4862447.1"/>
    </source>
</evidence>
<dbReference type="EMBL" id="MU393525">
    <property type="protein sequence ID" value="KAI4862447.1"/>
    <property type="molecule type" value="Genomic_DNA"/>
</dbReference>
<accession>A0ACB9YSS3</accession>
<proteinExistence type="predicted"/>
<keyword evidence="2" id="KW-1185">Reference proteome</keyword>
<evidence type="ECO:0000313" key="2">
    <source>
        <dbReference type="Proteomes" id="UP001497700"/>
    </source>
</evidence>
<protein>
    <submittedName>
        <fullName evidence="1">Uncharacterized protein</fullName>
    </submittedName>
</protein>
<gene>
    <name evidence="1" type="ORF">F4820DRAFT_430437</name>
</gene>
<dbReference type="Proteomes" id="UP001497700">
    <property type="component" value="Unassembled WGS sequence"/>
</dbReference>
<organism evidence="1 2">
    <name type="scientific">Hypoxylon rubiginosum</name>
    <dbReference type="NCBI Taxonomy" id="110542"/>
    <lineage>
        <taxon>Eukaryota</taxon>
        <taxon>Fungi</taxon>
        <taxon>Dikarya</taxon>
        <taxon>Ascomycota</taxon>
        <taxon>Pezizomycotina</taxon>
        <taxon>Sordariomycetes</taxon>
        <taxon>Xylariomycetidae</taxon>
        <taxon>Xylariales</taxon>
        <taxon>Hypoxylaceae</taxon>
        <taxon>Hypoxylon</taxon>
    </lineage>
</organism>
<name>A0ACB9YSS3_9PEZI</name>
<sequence length="772" mass="86863">MMSTEYHLDELDITLGDVRPQAADVSGPPHRDGSRRTAPSTRTTPSTRRGSLIPGVGALTSASQNAAKKQQQQHRLDELNLFNFDLRDLVRDMLLPKGGESRVSYHEYAVFAPASPDAETRSPSIMSEGEEGLQMFRSAVVNGHGLDIEGNFTAAPKGKRLLQGRTRQIIAHRRARYLETPDTPGMNTPDGLHFNVEDYESLGLHSGTLPTLQRVTLESLFWDSRRETVYLILSFSSSPQPPYDFLSMAYKLRTRTTTALIRRSFDTRWHDEDALDEYERRLDSCRARWSHPLVLPVVLLQVQLFRTEEAVQANNAEVLALEAHVDAVTGTTGRANEEAWRKINRSRQKDKHHFQPLKRLSSNIKEMVESKVGGGRRSNEFASTTSAPAPPPETASFYDPDYVPPQTIHLMKEAHDVLKGAIQLLDTLRWMERALKLIIQAGDELDVRVRELREQAVEKGQVKEEEDEEDDLTVHWHEIRQYLDCTWRLCTSLETDRRMSELRCRAQIDIIYSKMAQEDNNLNARMAVASTRDSSSMKALAVITAIFLPGEYIGTLFGVSMFNWQEGTAGDPAASNDAPDGWPHPVVMPSFWIYWAFTLPLTLLIVAGWRAWWVNQDRYFRRHLSVDLSNERYWTTDGRPRDLETTFAQDFFSGLFSLSGAGSTTNSTVLGKHASASALAKSGYKTPPSLDIHVTRPPSRPPSRGPTGFSPGPGLAKRTPTWSQVSTNVSKEREMATDSEREGDAGDRAMRFRQISFARGPRVRGEEEASPV</sequence>
<reference evidence="1 2" key="1">
    <citation type="journal article" date="2022" name="New Phytol.">
        <title>Ecological generalism drives hyperdiversity of secondary metabolite gene clusters in xylarialean endophytes.</title>
        <authorList>
            <person name="Franco M.E.E."/>
            <person name="Wisecaver J.H."/>
            <person name="Arnold A.E."/>
            <person name="Ju Y.M."/>
            <person name="Slot J.C."/>
            <person name="Ahrendt S."/>
            <person name="Moore L.P."/>
            <person name="Eastman K.E."/>
            <person name="Scott K."/>
            <person name="Konkel Z."/>
            <person name="Mondo S.J."/>
            <person name="Kuo A."/>
            <person name="Hayes R.D."/>
            <person name="Haridas S."/>
            <person name="Andreopoulos B."/>
            <person name="Riley R."/>
            <person name="LaButti K."/>
            <person name="Pangilinan J."/>
            <person name="Lipzen A."/>
            <person name="Amirebrahimi M."/>
            <person name="Yan J."/>
            <person name="Adam C."/>
            <person name="Keymanesh K."/>
            <person name="Ng V."/>
            <person name="Louie K."/>
            <person name="Northen T."/>
            <person name="Drula E."/>
            <person name="Henrissat B."/>
            <person name="Hsieh H.M."/>
            <person name="Youens-Clark K."/>
            <person name="Lutzoni F."/>
            <person name="Miadlikowska J."/>
            <person name="Eastwood D.C."/>
            <person name="Hamelin R.C."/>
            <person name="Grigoriev I.V."/>
            <person name="U'Ren J.M."/>
        </authorList>
    </citation>
    <scope>NUCLEOTIDE SEQUENCE [LARGE SCALE GENOMIC DNA]</scope>
    <source>
        <strain evidence="1 2">CBS 119005</strain>
    </source>
</reference>